<dbReference type="OrthoDB" id="663527at2"/>
<dbReference type="InterPro" id="IPR045607">
    <property type="entry name" value="DUF6452"/>
</dbReference>
<proteinExistence type="predicted"/>
<keyword evidence="2" id="KW-1185">Reference proteome</keyword>
<evidence type="ECO:0000313" key="2">
    <source>
        <dbReference type="Proteomes" id="UP000321367"/>
    </source>
</evidence>
<comment type="caution">
    <text evidence="1">The sequence shown here is derived from an EMBL/GenBank/DDBJ whole genome shotgun (WGS) entry which is preliminary data.</text>
</comment>
<gene>
    <name evidence="1" type="ORF">ES724_15185</name>
</gene>
<dbReference type="Proteomes" id="UP000321367">
    <property type="component" value="Unassembled WGS sequence"/>
</dbReference>
<accession>A0A5C6ZNX5</accession>
<reference evidence="1 2" key="1">
    <citation type="submission" date="2019-08" db="EMBL/GenBank/DDBJ databases">
        <title>Genome sequence of Gillisia hiemivivida IC154 (type strain).</title>
        <authorList>
            <person name="Bowman J.P."/>
        </authorList>
    </citation>
    <scope>NUCLEOTIDE SEQUENCE [LARGE SCALE GENOMIC DNA]</scope>
    <source>
        <strain evidence="1 2">IC154</strain>
    </source>
</reference>
<organism evidence="1 2">
    <name type="scientific">Gillisia hiemivivida</name>
    <dbReference type="NCBI Taxonomy" id="291190"/>
    <lineage>
        <taxon>Bacteria</taxon>
        <taxon>Pseudomonadati</taxon>
        <taxon>Bacteroidota</taxon>
        <taxon>Flavobacteriia</taxon>
        <taxon>Flavobacteriales</taxon>
        <taxon>Flavobacteriaceae</taxon>
        <taxon>Gillisia</taxon>
    </lineage>
</organism>
<dbReference type="RefSeq" id="WP_146934525.1">
    <property type="nucleotide sequence ID" value="NZ_CBCSHZ010000030.1"/>
</dbReference>
<sequence length="180" mass="20344">MFGKKIKFQNSSRLIFGLILLLLLNLGCQRDDICAESTVITPLLKISFFDNESVGDTIPKPVTNLSVIAEGDTVNFINRINTSEISIPLKTDVDFTTYEFILNARATGDTTSVENSDIVDFTYARNQEYINRACSFRVTYINLEARVEPETPVSNKWIKRIVVDQSTIIDETTTHISIFH</sequence>
<protein>
    <submittedName>
        <fullName evidence="1">Uncharacterized protein</fullName>
    </submittedName>
</protein>
<dbReference type="Pfam" id="PF20050">
    <property type="entry name" value="DUF6452"/>
    <property type="match status" value="1"/>
</dbReference>
<dbReference type="AlphaFoldDB" id="A0A5C6ZNX5"/>
<evidence type="ECO:0000313" key="1">
    <source>
        <dbReference type="EMBL" id="TXD92025.1"/>
    </source>
</evidence>
<dbReference type="EMBL" id="VORY01000028">
    <property type="protein sequence ID" value="TXD92025.1"/>
    <property type="molecule type" value="Genomic_DNA"/>
</dbReference>
<name>A0A5C6ZNX5_9FLAO</name>